<keyword evidence="5" id="KW-1185">Reference proteome</keyword>
<evidence type="ECO:0000256" key="1">
    <source>
        <dbReference type="ARBA" id="ARBA00023125"/>
    </source>
</evidence>
<protein>
    <submittedName>
        <fullName evidence="4">TetR/AcrR family transcriptional regulator</fullName>
    </submittedName>
</protein>
<dbReference type="InterPro" id="IPR023772">
    <property type="entry name" value="DNA-bd_HTH_TetR-type_CS"/>
</dbReference>
<keyword evidence="1 2" id="KW-0238">DNA-binding</keyword>
<feature type="domain" description="HTH tetR-type" evidence="3">
    <location>
        <begin position="7"/>
        <end position="67"/>
    </location>
</feature>
<evidence type="ECO:0000256" key="2">
    <source>
        <dbReference type="PROSITE-ProRule" id="PRU00335"/>
    </source>
</evidence>
<dbReference type="InterPro" id="IPR009057">
    <property type="entry name" value="Homeodomain-like_sf"/>
</dbReference>
<dbReference type="RefSeq" id="WP_367973158.1">
    <property type="nucleotide sequence ID" value="NZ_JBFPEQ010000001.1"/>
</dbReference>
<sequence length="216" mass="25116">MDDTKTQETRIKLLSKVLPQIRKNGFQSLTMDEIAKLMGVSRATLYKYFSTKEAIISFMISECVEFIHKTTEITDISDFANCFQQIFEQSVLLIEYCTEIFMTEVKMAYPENYVILDDALKVRNSDILNFYNEGIKHGIFNNINGIIAIKQDEILRSMLNISFLMANNLTVRDVISEYYLIKKIQLFRPDKISLVDDHVMAKKIDYLAHKITQNLI</sequence>
<reference evidence="4 5" key="1">
    <citation type="submission" date="2024-07" db="EMBL/GenBank/DDBJ databases">
        <authorList>
            <person name="Yun M."/>
        </authorList>
    </citation>
    <scope>NUCLEOTIDE SEQUENCE [LARGE SCALE GENOMIC DNA]</scope>
    <source>
        <strain evidence="4 5">MS01</strain>
    </source>
</reference>
<dbReference type="SUPFAM" id="SSF46689">
    <property type="entry name" value="Homeodomain-like"/>
    <property type="match status" value="1"/>
</dbReference>
<dbReference type="EMBL" id="JBFPER010000001">
    <property type="protein sequence ID" value="MEX0379845.1"/>
    <property type="molecule type" value="Genomic_DNA"/>
</dbReference>
<name>A0ABV3S1A1_9LACO</name>
<evidence type="ECO:0000313" key="4">
    <source>
        <dbReference type="EMBL" id="MEX0379845.1"/>
    </source>
</evidence>
<dbReference type="InterPro" id="IPR001647">
    <property type="entry name" value="HTH_TetR"/>
</dbReference>
<evidence type="ECO:0000259" key="3">
    <source>
        <dbReference type="PROSITE" id="PS50977"/>
    </source>
</evidence>
<dbReference type="Gene3D" id="1.10.357.10">
    <property type="entry name" value="Tetracycline Repressor, domain 2"/>
    <property type="match status" value="1"/>
</dbReference>
<proteinExistence type="predicted"/>
<dbReference type="PROSITE" id="PS50977">
    <property type="entry name" value="HTH_TETR_2"/>
    <property type="match status" value="1"/>
</dbReference>
<evidence type="ECO:0000313" key="5">
    <source>
        <dbReference type="Proteomes" id="UP001556617"/>
    </source>
</evidence>
<gene>
    <name evidence="4" type="ORF">AB3K24_00510</name>
</gene>
<comment type="caution">
    <text evidence="4">The sequence shown here is derived from an EMBL/GenBank/DDBJ whole genome shotgun (WGS) entry which is preliminary data.</text>
</comment>
<dbReference type="Pfam" id="PF00440">
    <property type="entry name" value="TetR_N"/>
    <property type="match status" value="1"/>
</dbReference>
<feature type="DNA-binding region" description="H-T-H motif" evidence="2">
    <location>
        <begin position="30"/>
        <end position="49"/>
    </location>
</feature>
<accession>A0ABV3S1A1</accession>
<dbReference type="PRINTS" id="PR00455">
    <property type="entry name" value="HTHTETR"/>
</dbReference>
<dbReference type="PROSITE" id="PS01081">
    <property type="entry name" value="HTH_TETR_1"/>
    <property type="match status" value="1"/>
</dbReference>
<organism evidence="4 5">
    <name type="scientific">Leuconostoc aquikimchii</name>
    <dbReference type="NCBI Taxonomy" id="3236804"/>
    <lineage>
        <taxon>Bacteria</taxon>
        <taxon>Bacillati</taxon>
        <taxon>Bacillota</taxon>
        <taxon>Bacilli</taxon>
        <taxon>Lactobacillales</taxon>
        <taxon>Lactobacillaceae</taxon>
        <taxon>Leuconostoc</taxon>
    </lineage>
</organism>
<dbReference type="Proteomes" id="UP001556617">
    <property type="component" value="Unassembled WGS sequence"/>
</dbReference>